<evidence type="ECO:0000256" key="7">
    <source>
        <dbReference type="ARBA" id="ARBA00022729"/>
    </source>
</evidence>
<organism evidence="13 14">
    <name type="scientific">Zopfia rhizophila CBS 207.26</name>
    <dbReference type="NCBI Taxonomy" id="1314779"/>
    <lineage>
        <taxon>Eukaryota</taxon>
        <taxon>Fungi</taxon>
        <taxon>Dikarya</taxon>
        <taxon>Ascomycota</taxon>
        <taxon>Pezizomycotina</taxon>
        <taxon>Dothideomycetes</taxon>
        <taxon>Dothideomycetes incertae sedis</taxon>
        <taxon>Zopfiaceae</taxon>
        <taxon>Zopfia</taxon>
    </lineage>
</organism>
<evidence type="ECO:0000259" key="12">
    <source>
        <dbReference type="Pfam" id="PF00933"/>
    </source>
</evidence>
<evidence type="ECO:0000256" key="5">
    <source>
        <dbReference type="ARBA" id="ARBA00012744"/>
    </source>
</evidence>
<evidence type="ECO:0000256" key="4">
    <source>
        <dbReference type="ARBA" id="ARBA00005336"/>
    </source>
</evidence>
<evidence type="ECO:0000256" key="2">
    <source>
        <dbReference type="ARBA" id="ARBA00004613"/>
    </source>
</evidence>
<comment type="catalytic activity">
    <reaction evidence="1">
        <text>Hydrolysis of terminal, non-reducing beta-D-glucosyl residues with release of beta-D-glucose.</text>
        <dbReference type="EC" id="3.2.1.21"/>
    </reaction>
</comment>
<dbReference type="InterPro" id="IPR001764">
    <property type="entry name" value="Glyco_hydro_3_N"/>
</dbReference>
<keyword evidence="9" id="KW-0325">Glycoprotein</keyword>
<evidence type="ECO:0000313" key="13">
    <source>
        <dbReference type="EMBL" id="KAF2179972.1"/>
    </source>
</evidence>
<dbReference type="Gene3D" id="3.20.20.300">
    <property type="entry name" value="Glycoside hydrolase, family 3, N-terminal domain"/>
    <property type="match status" value="2"/>
</dbReference>
<evidence type="ECO:0000313" key="14">
    <source>
        <dbReference type="Proteomes" id="UP000800200"/>
    </source>
</evidence>
<evidence type="ECO:0000256" key="3">
    <source>
        <dbReference type="ARBA" id="ARBA00004987"/>
    </source>
</evidence>
<dbReference type="AlphaFoldDB" id="A0A6A6DNI9"/>
<keyword evidence="7" id="KW-0732">Signal</keyword>
<keyword evidence="10" id="KW-0326">Glycosidase</keyword>
<reference evidence="13" key="1">
    <citation type="journal article" date="2020" name="Stud. Mycol.">
        <title>101 Dothideomycetes genomes: a test case for predicting lifestyles and emergence of pathogens.</title>
        <authorList>
            <person name="Haridas S."/>
            <person name="Albert R."/>
            <person name="Binder M."/>
            <person name="Bloem J."/>
            <person name="Labutti K."/>
            <person name="Salamov A."/>
            <person name="Andreopoulos B."/>
            <person name="Baker S."/>
            <person name="Barry K."/>
            <person name="Bills G."/>
            <person name="Bluhm B."/>
            <person name="Cannon C."/>
            <person name="Castanera R."/>
            <person name="Culley D."/>
            <person name="Daum C."/>
            <person name="Ezra D."/>
            <person name="Gonzalez J."/>
            <person name="Henrissat B."/>
            <person name="Kuo A."/>
            <person name="Liang C."/>
            <person name="Lipzen A."/>
            <person name="Lutzoni F."/>
            <person name="Magnuson J."/>
            <person name="Mondo S."/>
            <person name="Nolan M."/>
            <person name="Ohm R."/>
            <person name="Pangilinan J."/>
            <person name="Park H.-J."/>
            <person name="Ramirez L."/>
            <person name="Alfaro M."/>
            <person name="Sun H."/>
            <person name="Tritt A."/>
            <person name="Yoshinaga Y."/>
            <person name="Zwiers L.-H."/>
            <person name="Turgeon B."/>
            <person name="Goodwin S."/>
            <person name="Spatafora J."/>
            <person name="Crous P."/>
            <person name="Grigoriev I."/>
        </authorList>
    </citation>
    <scope>NUCLEOTIDE SEQUENCE</scope>
    <source>
        <strain evidence="13">CBS 207.26</strain>
    </source>
</reference>
<comment type="pathway">
    <text evidence="3">Glycan metabolism; cellulose degradation.</text>
</comment>
<dbReference type="InterPro" id="IPR017853">
    <property type="entry name" value="GH"/>
</dbReference>
<dbReference type="PRINTS" id="PR00133">
    <property type="entry name" value="GLHYDRLASE3"/>
</dbReference>
<evidence type="ECO:0000256" key="10">
    <source>
        <dbReference type="ARBA" id="ARBA00023295"/>
    </source>
</evidence>
<dbReference type="OrthoDB" id="416222at2759"/>
<dbReference type="PANTHER" id="PTHR42715:SF12">
    <property type="entry name" value="BETA-GLUCOSIDASE G-RELATED"/>
    <property type="match status" value="1"/>
</dbReference>
<keyword evidence="8 13" id="KW-0378">Hydrolase</keyword>
<dbReference type="EC" id="3.2.1.21" evidence="5"/>
<comment type="function">
    <text evidence="11">Beta-glucosidases are one of a number of cellulolytic enzymes involved in the degradation of cellulosic biomass. Catalyzes the last step releasing glucose from the inhibitory cellobiose.</text>
</comment>
<dbReference type="InterPro" id="IPR050288">
    <property type="entry name" value="Cellulose_deg_GH3"/>
</dbReference>
<evidence type="ECO:0000256" key="6">
    <source>
        <dbReference type="ARBA" id="ARBA00022525"/>
    </source>
</evidence>
<evidence type="ECO:0000256" key="1">
    <source>
        <dbReference type="ARBA" id="ARBA00000448"/>
    </source>
</evidence>
<dbReference type="Proteomes" id="UP000800200">
    <property type="component" value="Unassembled WGS sequence"/>
</dbReference>
<dbReference type="GO" id="GO:0030245">
    <property type="term" value="P:cellulose catabolic process"/>
    <property type="evidence" value="ECO:0007669"/>
    <property type="project" value="UniProtKB-KW"/>
</dbReference>
<sequence>MVTGGFDVGSCIGNIGPVGRLSLKGLCFSDGPTGINRADLVSVFPAGLTAAATWDVELLYQRGLALGAEYRGKGINVMLGPSVGPMGRHALGGRNWEGFGADPYLAENGVQTCSKHFIGNEQETQRTNTNVSGVDIQPFFDAVKVGTTLVMCFYNRYTTHSTVVSANSGLDVKIPGRIILTSSMPSPDPYFYKSLFKAVNNGSVSIAQLDNIVARVLVPYFLLSQDKDYPSIDLSTFRVLATYEIGLPQFLKLGYPVALIER</sequence>
<keyword evidence="6" id="KW-0964">Secreted</keyword>
<evidence type="ECO:0000256" key="11">
    <source>
        <dbReference type="ARBA" id="ARBA00024983"/>
    </source>
</evidence>
<dbReference type="InterPro" id="IPR036962">
    <property type="entry name" value="Glyco_hydro_3_N_sf"/>
</dbReference>
<dbReference type="PANTHER" id="PTHR42715">
    <property type="entry name" value="BETA-GLUCOSIDASE"/>
    <property type="match status" value="1"/>
</dbReference>
<gene>
    <name evidence="13" type="ORF">K469DRAFT_730401</name>
</gene>
<proteinExistence type="inferred from homology"/>
<name>A0A6A6DNI9_9PEZI</name>
<evidence type="ECO:0000256" key="8">
    <source>
        <dbReference type="ARBA" id="ARBA00022801"/>
    </source>
</evidence>
<dbReference type="GO" id="GO:0008422">
    <property type="term" value="F:beta-glucosidase activity"/>
    <property type="evidence" value="ECO:0007669"/>
    <property type="project" value="UniProtKB-EC"/>
</dbReference>
<dbReference type="EMBL" id="ML994661">
    <property type="protein sequence ID" value="KAF2179972.1"/>
    <property type="molecule type" value="Genomic_DNA"/>
</dbReference>
<comment type="similarity">
    <text evidence="4">Belongs to the glycosyl hydrolase 3 family.</text>
</comment>
<dbReference type="SUPFAM" id="SSF51445">
    <property type="entry name" value="(Trans)glycosidases"/>
    <property type="match status" value="1"/>
</dbReference>
<dbReference type="Pfam" id="PF00933">
    <property type="entry name" value="Glyco_hydro_3"/>
    <property type="match status" value="1"/>
</dbReference>
<protein>
    <recommendedName>
        <fullName evidence="5">beta-glucosidase</fullName>
        <ecNumber evidence="5">3.2.1.21</ecNumber>
    </recommendedName>
</protein>
<accession>A0A6A6DNI9</accession>
<feature type="domain" description="Glycoside hydrolase family 3 N-terminal" evidence="12">
    <location>
        <begin position="37"/>
        <end position="153"/>
    </location>
</feature>
<evidence type="ECO:0000256" key="9">
    <source>
        <dbReference type="ARBA" id="ARBA00023180"/>
    </source>
</evidence>
<comment type="subcellular location">
    <subcellularLocation>
        <location evidence="2">Secreted</location>
    </subcellularLocation>
</comment>
<keyword evidence="14" id="KW-1185">Reference proteome</keyword>